<gene>
    <name evidence="3" type="ORF">F8568_006055</name>
</gene>
<dbReference type="RefSeq" id="WP_151592300.1">
    <property type="nucleotide sequence ID" value="NZ_WBMS02000004.1"/>
</dbReference>
<accession>A0A6I4MBB6</accession>
<keyword evidence="2" id="KW-0732">Signal</keyword>
<evidence type="ECO:0000313" key="3">
    <source>
        <dbReference type="EMBL" id="MVZ99948.1"/>
    </source>
</evidence>
<feature type="signal peptide" evidence="2">
    <location>
        <begin position="1"/>
        <end position="30"/>
    </location>
</feature>
<comment type="caution">
    <text evidence="3">The sequence shown here is derived from an EMBL/GenBank/DDBJ whole genome shotgun (WGS) entry which is preliminary data.</text>
</comment>
<dbReference type="AlphaFoldDB" id="A0A6I4MBB6"/>
<organism evidence="3 4">
    <name type="scientific">Actinomadura physcomitrii</name>
    <dbReference type="NCBI Taxonomy" id="2650748"/>
    <lineage>
        <taxon>Bacteria</taxon>
        <taxon>Bacillati</taxon>
        <taxon>Actinomycetota</taxon>
        <taxon>Actinomycetes</taxon>
        <taxon>Streptosporangiales</taxon>
        <taxon>Thermomonosporaceae</taxon>
        <taxon>Actinomadura</taxon>
    </lineage>
</organism>
<feature type="chain" id="PRO_5026075314" description="SH3 domain-containing protein" evidence="2">
    <location>
        <begin position="31"/>
        <end position="159"/>
    </location>
</feature>
<dbReference type="Proteomes" id="UP000462055">
    <property type="component" value="Unassembled WGS sequence"/>
</dbReference>
<evidence type="ECO:0008006" key="5">
    <source>
        <dbReference type="Google" id="ProtNLM"/>
    </source>
</evidence>
<protein>
    <recommendedName>
        <fullName evidence="5">SH3 domain-containing protein</fullName>
    </recommendedName>
</protein>
<keyword evidence="1" id="KW-0812">Transmembrane</keyword>
<feature type="transmembrane region" description="Helical" evidence="1">
    <location>
        <begin position="131"/>
        <end position="150"/>
    </location>
</feature>
<proteinExistence type="predicted"/>
<keyword evidence="4" id="KW-1185">Reference proteome</keyword>
<keyword evidence="1" id="KW-0472">Membrane</keyword>
<evidence type="ECO:0000313" key="4">
    <source>
        <dbReference type="Proteomes" id="UP000462055"/>
    </source>
</evidence>
<reference evidence="3" key="1">
    <citation type="submission" date="2019-12" db="EMBL/GenBank/DDBJ databases">
        <title>Actinomadura physcomitrii sp. nov., a novel actinomycete isolated from moss [Physcomitrium sphaericum (Ludw) Fuernr].</title>
        <authorList>
            <person name="Zhuang X."/>
        </authorList>
    </citation>
    <scope>NUCLEOTIDE SEQUENCE [LARGE SCALE GENOMIC DNA]</scope>
    <source>
        <strain evidence="3">LD22</strain>
    </source>
</reference>
<evidence type="ECO:0000256" key="2">
    <source>
        <dbReference type="SAM" id="SignalP"/>
    </source>
</evidence>
<evidence type="ECO:0000256" key="1">
    <source>
        <dbReference type="SAM" id="Phobius"/>
    </source>
</evidence>
<sequence length="159" mass="15715">MMTSARNGVKLAVAGAASGLTLLSGGAALAATAPHGGPVGAGDICRYEVIARSGLNVHETPRGKLIPPPLKFGLHIGADCQASDGGWVELHEGVPRNQLHGWVFRQFLKPISPSGGASAGAGGTSAAANPMLAGAGLGAIALGGGLAVAARRRRLKGLS</sequence>
<keyword evidence="1" id="KW-1133">Transmembrane helix</keyword>
<dbReference type="EMBL" id="WBMS02000004">
    <property type="protein sequence ID" value="MVZ99948.1"/>
    <property type="molecule type" value="Genomic_DNA"/>
</dbReference>
<name>A0A6I4MBB6_9ACTN</name>